<keyword evidence="5" id="KW-0238">DNA-binding</keyword>
<protein>
    <submittedName>
        <fullName evidence="9">Ac9 transposase</fullName>
    </submittedName>
</protein>
<keyword evidence="10" id="KW-1185">Reference proteome</keyword>
<dbReference type="PANTHER" id="PTHR46481:SF10">
    <property type="entry name" value="ZINC FINGER BED DOMAIN-CONTAINING PROTEIN 39"/>
    <property type="match status" value="1"/>
</dbReference>
<dbReference type="SUPFAM" id="SSF53098">
    <property type="entry name" value="Ribonuclease H-like"/>
    <property type="match status" value="2"/>
</dbReference>
<evidence type="ECO:0000256" key="2">
    <source>
        <dbReference type="ARBA" id="ARBA00022723"/>
    </source>
</evidence>
<keyword evidence="3" id="KW-0863">Zinc-finger</keyword>
<dbReference type="EMBL" id="PKMF04000870">
    <property type="protein sequence ID" value="KAK7817639.1"/>
    <property type="molecule type" value="Genomic_DNA"/>
</dbReference>
<evidence type="ECO:0000313" key="10">
    <source>
        <dbReference type="Proteomes" id="UP000237347"/>
    </source>
</evidence>
<proteinExistence type="predicted"/>
<evidence type="ECO:0000256" key="5">
    <source>
        <dbReference type="ARBA" id="ARBA00023125"/>
    </source>
</evidence>
<evidence type="ECO:0000256" key="1">
    <source>
        <dbReference type="ARBA" id="ARBA00004123"/>
    </source>
</evidence>
<keyword evidence="2" id="KW-0479">Metal-binding</keyword>
<feature type="domain" description="hAT-like transposase RNase-H fold" evidence="8">
    <location>
        <begin position="546"/>
        <end position="634"/>
    </location>
</feature>
<organism evidence="9 10">
    <name type="scientific">Quercus suber</name>
    <name type="common">Cork oak</name>
    <dbReference type="NCBI Taxonomy" id="58331"/>
    <lineage>
        <taxon>Eukaryota</taxon>
        <taxon>Viridiplantae</taxon>
        <taxon>Streptophyta</taxon>
        <taxon>Embryophyta</taxon>
        <taxon>Tracheophyta</taxon>
        <taxon>Spermatophyta</taxon>
        <taxon>Magnoliopsida</taxon>
        <taxon>eudicotyledons</taxon>
        <taxon>Gunneridae</taxon>
        <taxon>Pentapetalae</taxon>
        <taxon>rosids</taxon>
        <taxon>fabids</taxon>
        <taxon>Fagales</taxon>
        <taxon>Fagaceae</taxon>
        <taxon>Quercus</taxon>
    </lineage>
</organism>
<sequence>MIIKNGYPLNMVEHEDFKILMNNLQPAFKLPSQDTLKDKVLCFYREEKEKLHKQFDKVLSFSLILNFWTDCGKKKKYCSFTVQFIEDGPKLMKKNIAIKNHGLDEIDYILHKIRKAIKYRSETIGKQKFEEAIKKLNLGGKDITSEGVPVSWDSAFFMLQIALELRRQGVAFVDLQSSDCVFPMNLSVEEWDKAKVTHKYLTVFYDAICSFFGSKCLSTNVYFRKIYDISGSLIKWQGSDITKLGCFFYDLKYVYAIVAVLDPRTKLDFVQYSFEQFYGDNSEHWRMLSVTLGNMFHFYAENLTSQRSSSSFINNDNSPSSDERSGLDLVRMIIKNGYPLNMVEHEDFKIFMNNLQPTFKLPSQDTLKDKVLCFYREEKEKLRKQFDKVLSFSLILNFWTDCGKKRKYCSFTLQFIEDGPKLMKKNIAIKNDGLDEIDYILHKIRKAIKYMSGRTDGKQKFDEVVKKLNLGGKDITSEGVPVRWDSAFFILQIALELRRQGEAFVDLQSSDCFFPMNLSVAEWDKAKVVHKCLTVCYDAICSFFGSKCLSTNVYFRKIYDIYGSLLRWQSSDITCMKMIQKVCFYFDSIESVDAIVAVFDPRTKLDFVEYLIAKFEGDTPKLSIVLSKMFQLYAENLTSQSTSNEDNDHSIANPEPMLENPGSTSGPEPLQTGDTLHNLDWSEIMNVFEPYTEIEKIICMIAACMLLNTYVQIFSTPICPFW</sequence>
<dbReference type="GO" id="GO:0005634">
    <property type="term" value="C:nucleus"/>
    <property type="evidence" value="ECO:0007669"/>
    <property type="project" value="UniProtKB-SubCell"/>
</dbReference>
<accession>A0AAW0ISV6</accession>
<dbReference type="InterPro" id="IPR052035">
    <property type="entry name" value="ZnF_BED_domain_contain"/>
</dbReference>
<feature type="region of interest" description="Disordered" evidence="7">
    <location>
        <begin position="640"/>
        <end position="672"/>
    </location>
</feature>
<evidence type="ECO:0000256" key="3">
    <source>
        <dbReference type="ARBA" id="ARBA00022771"/>
    </source>
</evidence>
<dbReference type="Pfam" id="PF14372">
    <property type="entry name" value="hAT-like_RNase-H"/>
    <property type="match status" value="2"/>
</dbReference>
<feature type="domain" description="hAT-like transposase RNase-H fold" evidence="8">
    <location>
        <begin position="214"/>
        <end position="299"/>
    </location>
</feature>
<reference evidence="9 10" key="1">
    <citation type="journal article" date="2018" name="Sci. Data">
        <title>The draft genome sequence of cork oak.</title>
        <authorList>
            <person name="Ramos A.M."/>
            <person name="Usie A."/>
            <person name="Barbosa P."/>
            <person name="Barros P.M."/>
            <person name="Capote T."/>
            <person name="Chaves I."/>
            <person name="Simoes F."/>
            <person name="Abreu I."/>
            <person name="Carrasquinho I."/>
            <person name="Faro C."/>
            <person name="Guimaraes J.B."/>
            <person name="Mendonca D."/>
            <person name="Nobrega F."/>
            <person name="Rodrigues L."/>
            <person name="Saibo N.J.M."/>
            <person name="Varela M.C."/>
            <person name="Egas C."/>
            <person name="Matos J."/>
            <person name="Miguel C.M."/>
            <person name="Oliveira M.M."/>
            <person name="Ricardo C.P."/>
            <person name="Goncalves S."/>
        </authorList>
    </citation>
    <scope>NUCLEOTIDE SEQUENCE [LARGE SCALE GENOMIC DNA]</scope>
    <source>
        <strain evidence="10">cv. HL8</strain>
    </source>
</reference>
<dbReference type="InterPro" id="IPR025525">
    <property type="entry name" value="hAT-like_transposase_RNase-H"/>
</dbReference>
<evidence type="ECO:0000313" key="9">
    <source>
        <dbReference type="EMBL" id="KAK7817639.1"/>
    </source>
</evidence>
<comment type="caution">
    <text evidence="9">The sequence shown here is derived from an EMBL/GenBank/DDBJ whole genome shotgun (WGS) entry which is preliminary data.</text>
</comment>
<dbReference type="InterPro" id="IPR012337">
    <property type="entry name" value="RNaseH-like_sf"/>
</dbReference>
<evidence type="ECO:0000256" key="4">
    <source>
        <dbReference type="ARBA" id="ARBA00022833"/>
    </source>
</evidence>
<dbReference type="AlphaFoldDB" id="A0AAW0ISV6"/>
<evidence type="ECO:0000256" key="6">
    <source>
        <dbReference type="ARBA" id="ARBA00023242"/>
    </source>
</evidence>
<gene>
    <name evidence="9" type="primary">TRAC9_0</name>
    <name evidence="9" type="ORF">CFP56_042591</name>
</gene>
<dbReference type="GO" id="GO:0008270">
    <property type="term" value="F:zinc ion binding"/>
    <property type="evidence" value="ECO:0007669"/>
    <property type="project" value="UniProtKB-KW"/>
</dbReference>
<evidence type="ECO:0000256" key="7">
    <source>
        <dbReference type="SAM" id="MobiDB-lite"/>
    </source>
</evidence>
<keyword evidence="4" id="KW-0862">Zinc</keyword>
<dbReference type="Proteomes" id="UP000237347">
    <property type="component" value="Unassembled WGS sequence"/>
</dbReference>
<evidence type="ECO:0000259" key="8">
    <source>
        <dbReference type="Pfam" id="PF14372"/>
    </source>
</evidence>
<name>A0AAW0ISV6_QUESU</name>
<keyword evidence="6" id="KW-0539">Nucleus</keyword>
<dbReference type="PANTHER" id="PTHR46481">
    <property type="entry name" value="ZINC FINGER BED DOMAIN-CONTAINING PROTEIN 4"/>
    <property type="match status" value="1"/>
</dbReference>
<comment type="subcellular location">
    <subcellularLocation>
        <location evidence="1">Nucleus</location>
    </subcellularLocation>
</comment>
<dbReference type="GO" id="GO:0003677">
    <property type="term" value="F:DNA binding"/>
    <property type="evidence" value="ECO:0007669"/>
    <property type="project" value="UniProtKB-KW"/>
</dbReference>
<dbReference type="SUPFAM" id="SSF140996">
    <property type="entry name" value="Hermes dimerisation domain"/>
    <property type="match status" value="2"/>
</dbReference>